<name>A0ABW8NM36_9GAMM</name>
<evidence type="ECO:0000313" key="2">
    <source>
        <dbReference type="EMBL" id="MFK4754046.1"/>
    </source>
</evidence>
<keyword evidence="3" id="KW-1185">Reference proteome</keyword>
<dbReference type="RefSeq" id="WP_416207009.1">
    <property type="nucleotide sequence ID" value="NZ_JBBKTX010000023.1"/>
</dbReference>
<dbReference type="Proteomes" id="UP001620597">
    <property type="component" value="Unassembled WGS sequence"/>
</dbReference>
<sequence>MRRSWIAGLLLLGLTLGVICDSNAEPNPVFPLWGWVNDQPVYLDEARFWQRFVNRQQGQLEKLRPDDHESLPELNQQMASYMCQQRYLRQLASQSGIRVNEHDEQAYQQQRLQNIRRYGGGREYLMQLTRMYQSEAMHHWLFNTELLANRLFEQQYGMAGERAPADTVTKFIKRHHLVYAIWLFRPLNMEVSEVDETLTDVRRQLQGKTTAQQLATIKAWQQPFADIRLNGYPNGRLLSRHLLPSEVAQQLDQLADYGVSPVITASDGRYLLMKLPVQPQQAVNNSNQPLSYWAARQLLFRPSIEQGCVTPVLRLAAGS</sequence>
<protein>
    <recommendedName>
        <fullName evidence="4">PPIC-type PPIASE domain-containing protein</fullName>
    </recommendedName>
</protein>
<proteinExistence type="predicted"/>
<feature type="signal peptide" evidence="1">
    <location>
        <begin position="1"/>
        <end position="24"/>
    </location>
</feature>
<gene>
    <name evidence="2" type="ORF">WG929_16665</name>
</gene>
<accession>A0ABW8NM36</accession>
<organism evidence="2 3">
    <name type="scientific">Oceanobacter antarcticus</name>
    <dbReference type="NCBI Taxonomy" id="3133425"/>
    <lineage>
        <taxon>Bacteria</taxon>
        <taxon>Pseudomonadati</taxon>
        <taxon>Pseudomonadota</taxon>
        <taxon>Gammaproteobacteria</taxon>
        <taxon>Oceanospirillales</taxon>
        <taxon>Oceanospirillaceae</taxon>
        <taxon>Oceanobacter</taxon>
    </lineage>
</organism>
<evidence type="ECO:0000256" key="1">
    <source>
        <dbReference type="SAM" id="SignalP"/>
    </source>
</evidence>
<evidence type="ECO:0008006" key="4">
    <source>
        <dbReference type="Google" id="ProtNLM"/>
    </source>
</evidence>
<feature type="chain" id="PRO_5046717020" description="PPIC-type PPIASE domain-containing protein" evidence="1">
    <location>
        <begin position="25"/>
        <end position="319"/>
    </location>
</feature>
<evidence type="ECO:0000313" key="3">
    <source>
        <dbReference type="Proteomes" id="UP001620597"/>
    </source>
</evidence>
<comment type="caution">
    <text evidence="2">The sequence shown here is derived from an EMBL/GenBank/DDBJ whole genome shotgun (WGS) entry which is preliminary data.</text>
</comment>
<dbReference type="EMBL" id="JBBKTX010000023">
    <property type="protein sequence ID" value="MFK4754046.1"/>
    <property type="molecule type" value="Genomic_DNA"/>
</dbReference>
<reference evidence="2 3" key="1">
    <citation type="submission" date="2024-03" db="EMBL/GenBank/DDBJ databases">
        <title>High-quality draft genome sequence of Oceanobacter sp. wDCs-4.</title>
        <authorList>
            <person name="Dong C."/>
        </authorList>
    </citation>
    <scope>NUCLEOTIDE SEQUENCE [LARGE SCALE GENOMIC DNA]</scope>
    <source>
        <strain evidence="3">wDCs-4</strain>
    </source>
</reference>
<keyword evidence="1" id="KW-0732">Signal</keyword>